<evidence type="ECO:0008006" key="4">
    <source>
        <dbReference type="Google" id="ProtNLM"/>
    </source>
</evidence>
<protein>
    <recommendedName>
        <fullName evidence="4">BZIP domain-containing protein</fullName>
    </recommendedName>
</protein>
<dbReference type="EMBL" id="JAVHJL010000001">
    <property type="protein sequence ID" value="KAK6512467.1"/>
    <property type="molecule type" value="Genomic_DNA"/>
</dbReference>
<name>A0AAV9WQB2_9PEZI</name>
<organism evidence="2 3">
    <name type="scientific">Arthrobotrys musiformis</name>
    <dbReference type="NCBI Taxonomy" id="47236"/>
    <lineage>
        <taxon>Eukaryota</taxon>
        <taxon>Fungi</taxon>
        <taxon>Dikarya</taxon>
        <taxon>Ascomycota</taxon>
        <taxon>Pezizomycotina</taxon>
        <taxon>Orbiliomycetes</taxon>
        <taxon>Orbiliales</taxon>
        <taxon>Orbiliaceae</taxon>
        <taxon>Arthrobotrys</taxon>
    </lineage>
</organism>
<evidence type="ECO:0000313" key="3">
    <source>
        <dbReference type="Proteomes" id="UP001370758"/>
    </source>
</evidence>
<evidence type="ECO:0000256" key="1">
    <source>
        <dbReference type="SAM" id="MobiDB-lite"/>
    </source>
</evidence>
<comment type="caution">
    <text evidence="2">The sequence shown here is derived from an EMBL/GenBank/DDBJ whole genome shotgun (WGS) entry which is preliminary data.</text>
</comment>
<feature type="region of interest" description="Disordered" evidence="1">
    <location>
        <begin position="350"/>
        <end position="395"/>
    </location>
</feature>
<accession>A0AAV9WQB2</accession>
<feature type="compositionally biased region" description="Basic and acidic residues" evidence="1">
    <location>
        <begin position="359"/>
        <end position="370"/>
    </location>
</feature>
<keyword evidence="3" id="KW-1185">Reference proteome</keyword>
<proteinExistence type="predicted"/>
<evidence type="ECO:0000313" key="2">
    <source>
        <dbReference type="EMBL" id="KAK6512467.1"/>
    </source>
</evidence>
<reference evidence="2 3" key="1">
    <citation type="submission" date="2023-08" db="EMBL/GenBank/DDBJ databases">
        <authorList>
            <person name="Palmer J.M."/>
        </authorList>
    </citation>
    <scope>NUCLEOTIDE SEQUENCE [LARGE SCALE GENOMIC DNA]</scope>
    <source>
        <strain evidence="2 3">TWF481</strain>
    </source>
</reference>
<feature type="compositionally biased region" description="Acidic residues" evidence="1">
    <location>
        <begin position="126"/>
        <end position="141"/>
    </location>
</feature>
<gene>
    <name evidence="2" type="ORF">TWF481_001353</name>
</gene>
<sequence length="531" mass="56978">MSFLNPYEVIEPEFDIDFDNFSFFTPEDYYLAQLAETQNIENEEPQAQLHSVQPQVPVQIEAPTTAPTPTVAPVITPAPAPVIAPAPVAAQVTAPVTAPVIVPAPAPVTAIVQTRDMAQVPAMPANDDDDDNDEGSADEWENSNPSHRFNPNGPFNFAPQVPHGTSSHPESVKRRRIVGKKAGLDAALFRLKESGRSRKRHRKAAIKKTKAYLEADGAEKARLLAEADETSARELAAKIAACQKAWNDLSPEAQRAHMTRAPETGDGSIAAPPMVEADIVRPAIAVKTGATNASGPKQVVGKPVGRQGPRLVPVEPELRSRGPQLWLPVDVRDIDPGLVALATAQAMPFASAPAGQKRSAWETDLPDKVRLTGRPNASSSPKKRRVEAPTDQSQDAESIYALWSSGRVAAVDTVAPVSPSRAVARADEAPVEAPLLLAKKRDAETVGSQKPGRFCRPHKAPTLAEKRAASAIRYLMGSKAGKMGGAPGTVIPPGPLEQLREQDLNARAERDAAAFMERPAFAKWVEARKKH</sequence>
<dbReference type="Proteomes" id="UP001370758">
    <property type="component" value="Unassembled WGS sequence"/>
</dbReference>
<feature type="region of interest" description="Disordered" evidence="1">
    <location>
        <begin position="121"/>
        <end position="173"/>
    </location>
</feature>
<dbReference type="AlphaFoldDB" id="A0AAV9WQB2"/>